<dbReference type="InterPro" id="IPR020046">
    <property type="entry name" value="5-3_exonucl_a-hlix_arch_N"/>
</dbReference>
<dbReference type="AlphaFoldDB" id="A0A7Y9UQK9"/>
<dbReference type="CDD" id="cd09898">
    <property type="entry name" value="H3TH_53EXO"/>
    <property type="match status" value="1"/>
</dbReference>
<keyword evidence="10" id="KW-1185">Reference proteome</keyword>
<keyword evidence="9" id="KW-0808">Transferase</keyword>
<sequence>MPPLDAVTPQLPAPVPVPGSGSGPASARASDPSQRKLLLAVDAPSLLHRNHHARAESGLLDRTGRPAWALHGMLRQIIEAIEQFAPDAVIFGIDDRESSEREAFYPDYKAGRAPKDAALVDQLERAASLLDALGMATLTPPGLEADDVNASAATWAEQNDWNCVIVTSDRDSFAHISEHTQVLRLINGGMGNSPLLNPKRLHAMYGVAAANYLEFAALRGDASDNLPGVPGIGEKTAPILLEQMGSMQEVWADIDHCGGATLVATLDSWAEEAGTRRIGSALLKRLTAPAARERYDFNVRIMSGRTDLDLGLTPDIPGTPGLLPLDPDRVSRVVGHLNQPHTTAFAMRVLTEAPAVGDNFLGY</sequence>
<dbReference type="SMART" id="SM00475">
    <property type="entry name" value="53EXOc"/>
    <property type="match status" value="1"/>
</dbReference>
<evidence type="ECO:0000256" key="2">
    <source>
        <dbReference type="ARBA" id="ARBA00022801"/>
    </source>
</evidence>
<feature type="region of interest" description="Disordered" evidence="7">
    <location>
        <begin position="1"/>
        <end position="33"/>
    </location>
</feature>
<protein>
    <recommendedName>
        <fullName evidence="6">5'-3' exonuclease</fullName>
    </recommendedName>
</protein>
<dbReference type="GO" id="GO:0008409">
    <property type="term" value="F:5'-3' exonuclease activity"/>
    <property type="evidence" value="ECO:0007669"/>
    <property type="project" value="InterPro"/>
</dbReference>
<dbReference type="Proteomes" id="UP000540656">
    <property type="component" value="Unassembled WGS sequence"/>
</dbReference>
<evidence type="ECO:0000256" key="5">
    <source>
        <dbReference type="ARBA" id="ARBA00049957"/>
    </source>
</evidence>
<reference evidence="9 10" key="1">
    <citation type="submission" date="2020-07" db="EMBL/GenBank/DDBJ databases">
        <title>Sequencing the genomes of 1000 actinobacteria strains.</title>
        <authorList>
            <person name="Klenk H.-P."/>
        </authorList>
    </citation>
    <scope>NUCLEOTIDE SEQUENCE [LARGE SCALE GENOMIC DNA]</scope>
    <source>
        <strain evidence="9 10">DSM 23819</strain>
    </source>
</reference>
<evidence type="ECO:0000256" key="6">
    <source>
        <dbReference type="ARBA" id="ARBA00050026"/>
    </source>
</evidence>
<feature type="domain" description="5'-3' exonuclease" evidence="8">
    <location>
        <begin position="35"/>
        <end position="320"/>
    </location>
</feature>
<comment type="caution">
    <text evidence="9">The sequence shown here is derived from an EMBL/GenBank/DDBJ whole genome shotgun (WGS) entry which is preliminary data.</text>
</comment>
<dbReference type="GO" id="GO:0033567">
    <property type="term" value="P:DNA replication, Okazaki fragment processing"/>
    <property type="evidence" value="ECO:0007669"/>
    <property type="project" value="InterPro"/>
</dbReference>
<evidence type="ECO:0000259" key="8">
    <source>
        <dbReference type="SMART" id="SM00475"/>
    </source>
</evidence>
<keyword evidence="2" id="KW-0378">Hydrolase</keyword>
<evidence type="ECO:0000256" key="4">
    <source>
        <dbReference type="ARBA" id="ARBA00023125"/>
    </source>
</evidence>
<keyword evidence="9" id="KW-0548">Nucleotidyltransferase</keyword>
<dbReference type="SUPFAM" id="SSF88723">
    <property type="entry name" value="PIN domain-like"/>
    <property type="match status" value="1"/>
</dbReference>
<dbReference type="Pfam" id="PF01367">
    <property type="entry name" value="5_3_exonuc"/>
    <property type="match status" value="1"/>
</dbReference>
<comment type="function">
    <text evidence="5">5'-3' exonuclease acting preferentially on double-stranded DNA.</text>
</comment>
<dbReference type="PANTHER" id="PTHR42646">
    <property type="entry name" value="FLAP ENDONUCLEASE XNI"/>
    <property type="match status" value="1"/>
</dbReference>
<keyword evidence="3" id="KW-0269">Exonuclease</keyword>
<dbReference type="RefSeq" id="WP_179503653.1">
    <property type="nucleotide sequence ID" value="NZ_JACCAA010000001.1"/>
</dbReference>
<dbReference type="GO" id="GO:0003677">
    <property type="term" value="F:DNA binding"/>
    <property type="evidence" value="ECO:0007669"/>
    <property type="project" value="UniProtKB-KW"/>
</dbReference>
<dbReference type="PANTHER" id="PTHR42646:SF2">
    <property type="entry name" value="5'-3' EXONUCLEASE FAMILY PROTEIN"/>
    <property type="match status" value="1"/>
</dbReference>
<evidence type="ECO:0000256" key="3">
    <source>
        <dbReference type="ARBA" id="ARBA00022839"/>
    </source>
</evidence>
<gene>
    <name evidence="9" type="ORF">BJ980_003686</name>
</gene>
<evidence type="ECO:0000313" key="9">
    <source>
        <dbReference type="EMBL" id="NYG60763.1"/>
    </source>
</evidence>
<evidence type="ECO:0000256" key="1">
    <source>
        <dbReference type="ARBA" id="ARBA00022722"/>
    </source>
</evidence>
<evidence type="ECO:0000256" key="7">
    <source>
        <dbReference type="SAM" id="MobiDB-lite"/>
    </source>
</evidence>
<dbReference type="SMART" id="SM00279">
    <property type="entry name" value="HhH2"/>
    <property type="match status" value="1"/>
</dbReference>
<evidence type="ECO:0000313" key="10">
    <source>
        <dbReference type="Proteomes" id="UP000540656"/>
    </source>
</evidence>
<dbReference type="SUPFAM" id="SSF47807">
    <property type="entry name" value="5' to 3' exonuclease, C-terminal subdomain"/>
    <property type="match status" value="1"/>
</dbReference>
<accession>A0A7Y9UQK9</accession>
<dbReference type="GO" id="GO:0017108">
    <property type="term" value="F:5'-flap endonuclease activity"/>
    <property type="evidence" value="ECO:0007669"/>
    <property type="project" value="InterPro"/>
</dbReference>
<dbReference type="InterPro" id="IPR036279">
    <property type="entry name" value="5-3_exonuclease_C_sf"/>
</dbReference>
<name>A0A7Y9UQK9_9ACTN</name>
<proteinExistence type="predicted"/>
<dbReference type="EMBL" id="JACCAA010000001">
    <property type="protein sequence ID" value="NYG60763.1"/>
    <property type="molecule type" value="Genomic_DNA"/>
</dbReference>
<dbReference type="CDD" id="cd09859">
    <property type="entry name" value="PIN_53EXO"/>
    <property type="match status" value="1"/>
</dbReference>
<organism evidence="9 10">
    <name type="scientific">Nocardioides daedukensis</name>
    <dbReference type="NCBI Taxonomy" id="634462"/>
    <lineage>
        <taxon>Bacteria</taxon>
        <taxon>Bacillati</taxon>
        <taxon>Actinomycetota</taxon>
        <taxon>Actinomycetes</taxon>
        <taxon>Propionibacteriales</taxon>
        <taxon>Nocardioidaceae</taxon>
        <taxon>Nocardioides</taxon>
    </lineage>
</organism>
<dbReference type="InterPro" id="IPR020045">
    <property type="entry name" value="DNA_polI_H3TH"/>
</dbReference>
<dbReference type="Pfam" id="PF02739">
    <property type="entry name" value="5_3_exonuc_N"/>
    <property type="match status" value="1"/>
</dbReference>
<dbReference type="InterPro" id="IPR029060">
    <property type="entry name" value="PIN-like_dom_sf"/>
</dbReference>
<keyword evidence="1" id="KW-0540">Nuclease</keyword>
<dbReference type="GO" id="GO:0016779">
    <property type="term" value="F:nucleotidyltransferase activity"/>
    <property type="evidence" value="ECO:0007669"/>
    <property type="project" value="UniProtKB-KW"/>
</dbReference>
<dbReference type="InterPro" id="IPR002421">
    <property type="entry name" value="5-3_exonuclease"/>
</dbReference>
<dbReference type="Gene3D" id="3.40.50.1010">
    <property type="entry name" value="5'-nuclease"/>
    <property type="match status" value="1"/>
</dbReference>
<dbReference type="InterPro" id="IPR038969">
    <property type="entry name" value="FEN"/>
</dbReference>
<keyword evidence="4" id="KW-0238">DNA-binding</keyword>
<dbReference type="InterPro" id="IPR008918">
    <property type="entry name" value="HhH2"/>
</dbReference>
<dbReference type="Gene3D" id="1.10.150.20">
    <property type="entry name" value="5' to 3' exonuclease, C-terminal subdomain"/>
    <property type="match status" value="1"/>
</dbReference>